<proteinExistence type="predicted"/>
<feature type="region of interest" description="Disordered" evidence="3">
    <location>
        <begin position="279"/>
        <end position="320"/>
    </location>
</feature>
<evidence type="ECO:0000313" key="5">
    <source>
        <dbReference type="EnsemblPlants" id="OPUNC07G15940.1"/>
    </source>
</evidence>
<protein>
    <recommendedName>
        <fullName evidence="4">Xylanase inhibitor C-terminal domain-containing protein</fullName>
    </recommendedName>
</protein>
<dbReference type="InterPro" id="IPR032799">
    <property type="entry name" value="TAXi_C"/>
</dbReference>
<dbReference type="Gramene" id="OPUNC07G15940.1">
    <property type="protein sequence ID" value="OPUNC07G15940.1"/>
    <property type="gene ID" value="OPUNC07G15940"/>
</dbReference>
<keyword evidence="2" id="KW-0378">Hydrolase</keyword>
<reference evidence="5" key="1">
    <citation type="submission" date="2015-04" db="UniProtKB">
        <authorList>
            <consortium name="EnsemblPlants"/>
        </authorList>
    </citation>
    <scope>IDENTIFICATION</scope>
</reference>
<evidence type="ECO:0000256" key="2">
    <source>
        <dbReference type="ARBA" id="ARBA00022801"/>
    </source>
</evidence>
<dbReference type="PANTHER" id="PTHR47967">
    <property type="entry name" value="OS07G0603500 PROTEIN-RELATED"/>
    <property type="match status" value="1"/>
</dbReference>
<name>A0A0E0LLM1_ORYPU</name>
<dbReference type="PANTHER" id="PTHR47967:SF20">
    <property type="entry name" value="OS01G0696800 PROTEIN"/>
    <property type="match status" value="1"/>
</dbReference>
<accession>A0A0E0LLM1</accession>
<keyword evidence="6" id="KW-1185">Reference proteome</keyword>
<dbReference type="HOGENOM" id="CLU_869822_0_0_1"/>
<evidence type="ECO:0000256" key="1">
    <source>
        <dbReference type="ARBA" id="ARBA00022670"/>
    </source>
</evidence>
<dbReference type="AlphaFoldDB" id="A0A0E0LLM1"/>
<dbReference type="InterPro" id="IPR021109">
    <property type="entry name" value="Peptidase_aspartic_dom_sf"/>
</dbReference>
<evidence type="ECO:0000259" key="4">
    <source>
        <dbReference type="Pfam" id="PF14541"/>
    </source>
</evidence>
<dbReference type="InterPro" id="IPR051708">
    <property type="entry name" value="Plant_Aspart_Prot_A1"/>
</dbReference>
<organism evidence="5">
    <name type="scientific">Oryza punctata</name>
    <name type="common">Red rice</name>
    <dbReference type="NCBI Taxonomy" id="4537"/>
    <lineage>
        <taxon>Eukaryota</taxon>
        <taxon>Viridiplantae</taxon>
        <taxon>Streptophyta</taxon>
        <taxon>Embryophyta</taxon>
        <taxon>Tracheophyta</taxon>
        <taxon>Spermatophyta</taxon>
        <taxon>Magnoliopsida</taxon>
        <taxon>Liliopsida</taxon>
        <taxon>Poales</taxon>
        <taxon>Poaceae</taxon>
        <taxon>BOP clade</taxon>
        <taxon>Oryzoideae</taxon>
        <taxon>Oryzeae</taxon>
        <taxon>Oryzinae</taxon>
        <taxon>Oryza</taxon>
    </lineage>
</organism>
<dbReference type="GO" id="GO:0008233">
    <property type="term" value="F:peptidase activity"/>
    <property type="evidence" value="ECO:0007669"/>
    <property type="project" value="UniProtKB-KW"/>
</dbReference>
<dbReference type="Proteomes" id="UP000026962">
    <property type="component" value="Chromosome 7"/>
</dbReference>
<sequence length="320" mass="34023">MVDDHLGDREHHADGFPRAPCCPFSPRIAASVNLLGISVDGTRLPIPDGTFVLDPKTGHGGAVAFETSTPAVTLLADPAYNLVVEAFTARPPAAASANVTSSWRPCFLVDPNNVTTVPAMTMHFEAMDMELPWKNYLSTTTGRNNRRGDNVMCLMIGRSTTANSVIGSIMQMDFHVLYDLKNSMLSPGSGAEQRDHGLWNARHIGERHDTLAYVADLAGAYSGAGCGKHLRHGASHCVQMRSLPVSSTAVSGSGGVPMAMSTRYVAVLACTAAVAAAAPPTPAPSLRSLDIDDGSSTAPRRPFTRRWLRSAARRTRSAPS</sequence>
<dbReference type="Pfam" id="PF14541">
    <property type="entry name" value="TAXi_C"/>
    <property type="match status" value="1"/>
</dbReference>
<feature type="compositionally biased region" description="Basic residues" evidence="3">
    <location>
        <begin position="302"/>
        <end position="320"/>
    </location>
</feature>
<dbReference type="GO" id="GO:0005576">
    <property type="term" value="C:extracellular region"/>
    <property type="evidence" value="ECO:0007669"/>
    <property type="project" value="TreeGrafter"/>
</dbReference>
<dbReference type="Gene3D" id="2.40.70.10">
    <property type="entry name" value="Acid Proteases"/>
    <property type="match status" value="1"/>
</dbReference>
<evidence type="ECO:0000256" key="3">
    <source>
        <dbReference type="SAM" id="MobiDB-lite"/>
    </source>
</evidence>
<dbReference type="STRING" id="4537.A0A0E0LLM1"/>
<dbReference type="SUPFAM" id="SSF50630">
    <property type="entry name" value="Acid proteases"/>
    <property type="match status" value="1"/>
</dbReference>
<keyword evidence="1" id="KW-0645">Protease</keyword>
<dbReference type="GO" id="GO:0006508">
    <property type="term" value="P:proteolysis"/>
    <property type="evidence" value="ECO:0007669"/>
    <property type="project" value="UniProtKB-KW"/>
</dbReference>
<evidence type="ECO:0000313" key="6">
    <source>
        <dbReference type="Proteomes" id="UP000026962"/>
    </source>
</evidence>
<feature type="domain" description="Xylanase inhibitor C-terminal" evidence="4">
    <location>
        <begin position="32"/>
        <end position="185"/>
    </location>
</feature>
<dbReference type="eggNOG" id="KOG1339">
    <property type="taxonomic scope" value="Eukaryota"/>
</dbReference>
<reference evidence="5" key="2">
    <citation type="submission" date="2018-05" db="EMBL/GenBank/DDBJ databases">
        <title>OpunRS2 (Oryza punctata Reference Sequence Version 2).</title>
        <authorList>
            <person name="Zhang J."/>
            <person name="Kudrna D."/>
            <person name="Lee S."/>
            <person name="Talag J."/>
            <person name="Welchert J."/>
            <person name="Wing R.A."/>
        </authorList>
    </citation>
    <scope>NUCLEOTIDE SEQUENCE [LARGE SCALE GENOMIC DNA]</scope>
</reference>
<dbReference type="EnsemblPlants" id="OPUNC07G15940.1">
    <property type="protein sequence ID" value="OPUNC07G15940.1"/>
    <property type="gene ID" value="OPUNC07G15940"/>
</dbReference>